<dbReference type="RefSeq" id="XP_016214204.1">
    <property type="nucleotide sequence ID" value="XM_016358002.1"/>
</dbReference>
<evidence type="ECO:0000256" key="1">
    <source>
        <dbReference type="ARBA" id="ARBA00004167"/>
    </source>
</evidence>
<gene>
    <name evidence="7" type="ORF">PV09_04625</name>
</gene>
<dbReference type="OrthoDB" id="5215637at2759"/>
<proteinExistence type="predicted"/>
<keyword evidence="8" id="KW-1185">Reference proteome</keyword>
<organism evidence="7 8">
    <name type="scientific">Verruconis gallopava</name>
    <dbReference type="NCBI Taxonomy" id="253628"/>
    <lineage>
        <taxon>Eukaryota</taxon>
        <taxon>Fungi</taxon>
        <taxon>Dikarya</taxon>
        <taxon>Ascomycota</taxon>
        <taxon>Pezizomycotina</taxon>
        <taxon>Dothideomycetes</taxon>
        <taxon>Pleosporomycetidae</taxon>
        <taxon>Venturiales</taxon>
        <taxon>Sympoventuriaceae</taxon>
        <taxon>Verruconis</taxon>
    </lineage>
</organism>
<keyword evidence="4 6" id="KW-0472">Membrane</keyword>
<dbReference type="VEuPathDB" id="FungiDB:PV09_04625"/>
<dbReference type="Proteomes" id="UP000053259">
    <property type="component" value="Unassembled WGS sequence"/>
</dbReference>
<feature type="transmembrane region" description="Helical" evidence="6">
    <location>
        <begin position="162"/>
        <end position="187"/>
    </location>
</feature>
<evidence type="ECO:0000256" key="2">
    <source>
        <dbReference type="ARBA" id="ARBA00022692"/>
    </source>
</evidence>
<reference evidence="7 8" key="1">
    <citation type="submission" date="2015-01" db="EMBL/GenBank/DDBJ databases">
        <title>The Genome Sequence of Ochroconis gallopava CBS43764.</title>
        <authorList>
            <consortium name="The Broad Institute Genomics Platform"/>
            <person name="Cuomo C."/>
            <person name="de Hoog S."/>
            <person name="Gorbushina A."/>
            <person name="Stielow B."/>
            <person name="Teixiera M."/>
            <person name="Abouelleil A."/>
            <person name="Chapman S.B."/>
            <person name="Priest M."/>
            <person name="Young S.K."/>
            <person name="Wortman J."/>
            <person name="Nusbaum C."/>
            <person name="Birren B."/>
        </authorList>
    </citation>
    <scope>NUCLEOTIDE SEQUENCE [LARGE SCALE GENOMIC DNA]</scope>
    <source>
        <strain evidence="7 8">CBS 43764</strain>
    </source>
</reference>
<dbReference type="InterPro" id="IPR051694">
    <property type="entry name" value="Immunoregulatory_rcpt-like"/>
</dbReference>
<evidence type="ECO:0008006" key="9">
    <source>
        <dbReference type="Google" id="ProtNLM"/>
    </source>
</evidence>
<dbReference type="HOGENOM" id="CLU_055859_4_1_1"/>
<dbReference type="GO" id="GO:0016020">
    <property type="term" value="C:membrane"/>
    <property type="evidence" value="ECO:0007669"/>
    <property type="project" value="UniProtKB-SubCell"/>
</dbReference>
<dbReference type="GeneID" id="27312598"/>
<evidence type="ECO:0000313" key="7">
    <source>
        <dbReference type="EMBL" id="KIW04335.1"/>
    </source>
</evidence>
<comment type="subcellular location">
    <subcellularLocation>
        <location evidence="1">Membrane</location>
        <topology evidence="1">Single-pass membrane protein</topology>
    </subcellularLocation>
</comment>
<name>A0A0D2AD03_9PEZI</name>
<sequence length="252" mass="26781">MSNRLCKLTEYVLDAGPGQSTFVRGSCTDKNWGGSCPNFCVTPKNGDTLSGAMGLAQCVGNSVDQYYCLDRAVDTFTFSVHNPSLASSMVCTSFSNQVYFQGTPTTVTIIGVATTSTPATTVATTTSTTNSLSTTSTQVTAQITSSISSPLETGQSSSGPSLGVAVGAGVGVPMGIIAISVVAYILWKHRRSKKREMQHETAQLQPPNPDHLEHHSKYEVEKQQHGLVSFSQPVEIGRQSPPHELSAHDHDS</sequence>
<evidence type="ECO:0000256" key="3">
    <source>
        <dbReference type="ARBA" id="ARBA00022989"/>
    </source>
</evidence>
<accession>A0A0D2AD03</accession>
<dbReference type="STRING" id="253628.A0A0D2AD03"/>
<evidence type="ECO:0000256" key="6">
    <source>
        <dbReference type="SAM" id="Phobius"/>
    </source>
</evidence>
<feature type="region of interest" description="Disordered" evidence="5">
    <location>
        <begin position="196"/>
        <end position="252"/>
    </location>
</feature>
<dbReference type="GO" id="GO:0071944">
    <property type="term" value="C:cell periphery"/>
    <property type="evidence" value="ECO:0007669"/>
    <property type="project" value="UniProtKB-ARBA"/>
</dbReference>
<dbReference type="InParanoid" id="A0A0D2AD03"/>
<dbReference type="EMBL" id="KN847541">
    <property type="protein sequence ID" value="KIW04335.1"/>
    <property type="molecule type" value="Genomic_DNA"/>
</dbReference>
<evidence type="ECO:0000256" key="5">
    <source>
        <dbReference type="SAM" id="MobiDB-lite"/>
    </source>
</evidence>
<keyword evidence="2 6" id="KW-0812">Transmembrane</keyword>
<dbReference type="PANTHER" id="PTHR15549">
    <property type="entry name" value="PAIRED IMMUNOGLOBULIN-LIKE TYPE 2 RECEPTOR"/>
    <property type="match status" value="1"/>
</dbReference>
<evidence type="ECO:0000313" key="8">
    <source>
        <dbReference type="Proteomes" id="UP000053259"/>
    </source>
</evidence>
<dbReference type="AlphaFoldDB" id="A0A0D2AD03"/>
<feature type="compositionally biased region" description="Basic and acidic residues" evidence="5">
    <location>
        <begin position="210"/>
        <end position="224"/>
    </location>
</feature>
<protein>
    <recommendedName>
        <fullName evidence="9">Mid2 domain-containing protein</fullName>
    </recommendedName>
</protein>
<evidence type="ECO:0000256" key="4">
    <source>
        <dbReference type="ARBA" id="ARBA00023136"/>
    </source>
</evidence>
<keyword evidence="3 6" id="KW-1133">Transmembrane helix</keyword>